<organism evidence="1 2">
    <name type="scientific">Campylobacter hyointestinalis subsp. hyointestinalis</name>
    <dbReference type="NCBI Taxonomy" id="91352"/>
    <lineage>
        <taxon>Bacteria</taxon>
        <taxon>Pseudomonadati</taxon>
        <taxon>Campylobacterota</taxon>
        <taxon>Epsilonproteobacteria</taxon>
        <taxon>Campylobacterales</taxon>
        <taxon>Campylobacteraceae</taxon>
        <taxon>Campylobacter</taxon>
    </lineage>
</organism>
<dbReference type="AlphaFoldDB" id="A0A0S4SRE6"/>
<accession>A0A0S4SRE6</accession>
<reference evidence="1 2" key="1">
    <citation type="submission" date="2015-11" db="EMBL/GenBank/DDBJ databases">
        <authorList>
            <consortium name="Pathogen Informatics"/>
        </authorList>
    </citation>
    <scope>NUCLEOTIDE SEQUENCE [LARGE SCALE GENOMIC DNA]</scope>
    <source>
        <strain evidence="1 2">006A-0059</strain>
    </source>
</reference>
<comment type="caution">
    <text evidence="1">The sequence shown here is derived from an EMBL/GenBank/DDBJ whole genome shotgun (WGS) entry which is preliminary data.</text>
</comment>
<keyword evidence="2" id="KW-1185">Reference proteome</keyword>
<dbReference type="Pfam" id="PF05489">
    <property type="entry name" value="Phage_tail_X"/>
    <property type="match status" value="1"/>
</dbReference>
<proteinExistence type="predicted"/>
<gene>
    <name evidence="1" type="ORF">ERS686654_01811</name>
</gene>
<protein>
    <submittedName>
        <fullName evidence="1">Tail protein X</fullName>
    </submittedName>
</protein>
<evidence type="ECO:0000313" key="2">
    <source>
        <dbReference type="Proteomes" id="UP000052237"/>
    </source>
</evidence>
<sequence length="64" mass="7397">MSKIYIANDGERLDTIVYKHYGTLENFAEILAFNSHLNAILRAGDKVFLPEIKVKEIKSEKTLW</sequence>
<evidence type="ECO:0000313" key="1">
    <source>
        <dbReference type="EMBL" id="CUU87811.1"/>
    </source>
</evidence>
<name>A0A0S4SRE6_CAMHY</name>
<dbReference type="Proteomes" id="UP000052237">
    <property type="component" value="Unassembled WGS sequence"/>
</dbReference>
<dbReference type="RefSeq" id="WP_059429497.1">
    <property type="nucleotide sequence ID" value="NZ_FAVB01000005.1"/>
</dbReference>
<dbReference type="EMBL" id="FAVB01000005">
    <property type="protein sequence ID" value="CUU87811.1"/>
    <property type="molecule type" value="Genomic_DNA"/>
</dbReference>
<dbReference type="InterPro" id="IPR008861">
    <property type="entry name" value="GpX-like"/>
</dbReference>